<dbReference type="EMBL" id="SSMQ01000037">
    <property type="protein sequence ID" value="TKD01875.1"/>
    <property type="molecule type" value="Genomic_DNA"/>
</dbReference>
<name>A0A4U1J3Z8_9BACT</name>
<proteinExistence type="predicted"/>
<keyword evidence="2" id="KW-1185">Reference proteome</keyword>
<dbReference type="Proteomes" id="UP000309215">
    <property type="component" value="Unassembled WGS sequence"/>
</dbReference>
<protein>
    <submittedName>
        <fullName evidence="1">Uncharacterized protein</fullName>
    </submittedName>
</protein>
<dbReference type="OrthoDB" id="5532843at2"/>
<accession>A0A4U1J3Z8</accession>
<evidence type="ECO:0000313" key="2">
    <source>
        <dbReference type="Proteomes" id="UP000309215"/>
    </source>
</evidence>
<gene>
    <name evidence="1" type="ORF">E8A74_30315</name>
</gene>
<comment type="caution">
    <text evidence="1">The sequence shown here is derived from an EMBL/GenBank/DDBJ whole genome shotgun (WGS) entry which is preliminary data.</text>
</comment>
<sequence>MNLACSILPDQSFLVARQAHHIYETAKMIKAGLEPLDGPCTILSKELHQQFTKELAAKTAGITQVGDLWRAYKTVYAARPEWLKAIAHYFGE</sequence>
<evidence type="ECO:0000313" key="1">
    <source>
        <dbReference type="EMBL" id="TKD01875.1"/>
    </source>
</evidence>
<reference evidence="1 2" key="1">
    <citation type="submission" date="2019-04" db="EMBL/GenBank/DDBJ databases">
        <authorList>
            <person name="Li Y."/>
            <person name="Wang J."/>
        </authorList>
    </citation>
    <scope>NUCLEOTIDE SEQUENCE [LARGE SCALE GENOMIC DNA]</scope>
    <source>
        <strain evidence="1 2">DSM 14668</strain>
    </source>
</reference>
<dbReference type="RefSeq" id="WP_136932587.1">
    <property type="nucleotide sequence ID" value="NZ_SSMQ01000037.1"/>
</dbReference>
<organism evidence="1 2">
    <name type="scientific">Polyangium fumosum</name>
    <dbReference type="NCBI Taxonomy" id="889272"/>
    <lineage>
        <taxon>Bacteria</taxon>
        <taxon>Pseudomonadati</taxon>
        <taxon>Myxococcota</taxon>
        <taxon>Polyangia</taxon>
        <taxon>Polyangiales</taxon>
        <taxon>Polyangiaceae</taxon>
        <taxon>Polyangium</taxon>
    </lineage>
</organism>
<dbReference type="AlphaFoldDB" id="A0A4U1J3Z8"/>